<name>A0ABU4RNC5_9HYPH</name>
<reference evidence="1 2" key="1">
    <citation type="submission" date="2023-11" db="EMBL/GenBank/DDBJ databases">
        <authorList>
            <person name="Bao R."/>
        </authorList>
    </citation>
    <scope>NUCLEOTIDE SEQUENCE [LARGE SCALE GENOMIC DNA]</scope>
    <source>
        <strain evidence="1 2">PJ23</strain>
    </source>
</reference>
<keyword evidence="2" id="KW-1185">Reference proteome</keyword>
<protein>
    <recommendedName>
        <fullName evidence="3">NTP pyrophosphohydrolase MazG putative catalytic core domain-containing protein</fullName>
    </recommendedName>
</protein>
<evidence type="ECO:0000313" key="2">
    <source>
        <dbReference type="Proteomes" id="UP001274321"/>
    </source>
</evidence>
<gene>
    <name evidence="1" type="ORF">SCD90_09720</name>
</gene>
<accession>A0ABU4RNC5</accession>
<sequence length="119" mass="13008">MTAATTPPPLSTGLSDPRLAITTKQVSELDQLIGELHHRLRAMSAIFDRVSDLADESEGHHLTSDDIHGFDWLLSGANRAVRKLNDLFESDVYNAVVEANFKSDLAAIPRAKVVKGGRE</sequence>
<dbReference type="RefSeq" id="WP_319844475.1">
    <property type="nucleotide sequence ID" value="NZ_JAXAFJ010000005.1"/>
</dbReference>
<comment type="caution">
    <text evidence="1">The sequence shown here is derived from an EMBL/GenBank/DDBJ whole genome shotgun (WGS) entry which is preliminary data.</text>
</comment>
<dbReference type="Proteomes" id="UP001274321">
    <property type="component" value="Unassembled WGS sequence"/>
</dbReference>
<evidence type="ECO:0000313" key="1">
    <source>
        <dbReference type="EMBL" id="MDX6806344.1"/>
    </source>
</evidence>
<dbReference type="EMBL" id="JAXAFJ010000005">
    <property type="protein sequence ID" value="MDX6806344.1"/>
    <property type="molecule type" value="Genomic_DNA"/>
</dbReference>
<proteinExistence type="predicted"/>
<evidence type="ECO:0008006" key="3">
    <source>
        <dbReference type="Google" id="ProtNLM"/>
    </source>
</evidence>
<organism evidence="1 2">
    <name type="scientific">Terrihabitans rhizophilus</name>
    <dbReference type="NCBI Taxonomy" id="3092662"/>
    <lineage>
        <taxon>Bacteria</taxon>
        <taxon>Pseudomonadati</taxon>
        <taxon>Pseudomonadota</taxon>
        <taxon>Alphaproteobacteria</taxon>
        <taxon>Hyphomicrobiales</taxon>
        <taxon>Terrihabitans</taxon>
    </lineage>
</organism>